<keyword evidence="4" id="KW-1185">Reference proteome</keyword>
<evidence type="ECO:0000256" key="1">
    <source>
        <dbReference type="SAM" id="SignalP"/>
    </source>
</evidence>
<sequence length="385" mass="43255">MLKFFWLALLPSLITFSSFAGTAPQDASDKIVVVGDIHGDFEQFTCVLRQAGLINSRMRWTGKNATLVQMGDIVDRGPDSRKIIDLLRKLKSMARRAKGDVYALIGNHEAMLIAADTRYTHPGEYKAFVNSRSKRKQHLYFDLYIEHMKKTQPEESWPDYESADYIRFLEMQFPLGYVEYMQAWAPKGDYGAWASSNPAVLKIGRLLFVHGGMGPTTQNYTITEINQWIQSELGTREQAMKSDVLNDPNGPLWYRGHILASEDDPAERKLITDVLERYEVDHVIVGHTPVAGAILPRFDGTVIGVDVGLADYYGGPCAFLEITGKQLTAVHNGNRIDLPSPGNDVGSYLHKVLSLDSENETLKSYIQQLENPETKEPVIESDKLN</sequence>
<comment type="caution">
    <text evidence="3">The sequence shown here is derived from an EMBL/GenBank/DDBJ whole genome shotgun (WGS) entry which is preliminary data.</text>
</comment>
<organism evidence="3 4">
    <name type="scientific">Fluctibacter halophilus</name>
    <dbReference type="NCBI Taxonomy" id="226011"/>
    <lineage>
        <taxon>Bacteria</taxon>
        <taxon>Pseudomonadati</taxon>
        <taxon>Pseudomonadota</taxon>
        <taxon>Gammaproteobacteria</taxon>
        <taxon>Alteromonadales</taxon>
        <taxon>Alteromonadaceae</taxon>
        <taxon>Fluctibacter</taxon>
    </lineage>
</organism>
<feature type="chain" id="PRO_5046623158" evidence="1">
    <location>
        <begin position="21"/>
        <end position="385"/>
    </location>
</feature>
<dbReference type="PANTHER" id="PTHR46546">
    <property type="entry name" value="SHEWANELLA-LIKE PROTEIN PHOSPHATASE 1"/>
    <property type="match status" value="1"/>
</dbReference>
<evidence type="ECO:0000313" key="4">
    <source>
        <dbReference type="Proteomes" id="UP001520878"/>
    </source>
</evidence>
<dbReference type="SUPFAM" id="SSF56300">
    <property type="entry name" value="Metallo-dependent phosphatases"/>
    <property type="match status" value="1"/>
</dbReference>
<reference evidence="3 4" key="1">
    <citation type="submission" date="2021-10" db="EMBL/GenBank/DDBJ databases">
        <title>Draft genome of Aestuariibacter halophilus JC2043.</title>
        <authorList>
            <person name="Emsley S.A."/>
            <person name="Pfannmuller K.M."/>
            <person name="Ushijima B."/>
            <person name="Saw J.H."/>
            <person name="Videau P."/>
        </authorList>
    </citation>
    <scope>NUCLEOTIDE SEQUENCE [LARGE SCALE GENOMIC DNA]</scope>
    <source>
        <strain evidence="3 4">JC2043</strain>
    </source>
</reference>
<dbReference type="EMBL" id="JAJEWP010000001">
    <property type="protein sequence ID" value="MCC2616311.1"/>
    <property type="molecule type" value="Genomic_DNA"/>
</dbReference>
<gene>
    <name evidence="3" type="ORF">LJ739_08670</name>
</gene>
<dbReference type="Proteomes" id="UP001520878">
    <property type="component" value="Unassembled WGS sequence"/>
</dbReference>
<protein>
    <submittedName>
        <fullName evidence="3">Metallophosphoesterase</fullName>
    </submittedName>
</protein>
<accession>A0ABS8G888</accession>
<feature type="signal peptide" evidence="1">
    <location>
        <begin position="1"/>
        <end position="20"/>
    </location>
</feature>
<dbReference type="Gene3D" id="3.60.21.10">
    <property type="match status" value="1"/>
</dbReference>
<dbReference type="InterPro" id="IPR004843">
    <property type="entry name" value="Calcineurin-like_PHP"/>
</dbReference>
<evidence type="ECO:0000313" key="3">
    <source>
        <dbReference type="EMBL" id="MCC2616311.1"/>
    </source>
</evidence>
<proteinExistence type="predicted"/>
<dbReference type="RefSeq" id="WP_229159281.1">
    <property type="nucleotide sequence ID" value="NZ_JAJEWP010000001.1"/>
</dbReference>
<feature type="domain" description="Calcineurin-like phosphoesterase" evidence="2">
    <location>
        <begin position="30"/>
        <end position="290"/>
    </location>
</feature>
<dbReference type="PANTHER" id="PTHR46546:SF4">
    <property type="entry name" value="SHEWANELLA-LIKE PROTEIN PHOSPHATASE 1"/>
    <property type="match status" value="1"/>
</dbReference>
<evidence type="ECO:0000259" key="2">
    <source>
        <dbReference type="Pfam" id="PF00149"/>
    </source>
</evidence>
<dbReference type="Pfam" id="PF00149">
    <property type="entry name" value="Metallophos"/>
    <property type="match status" value="1"/>
</dbReference>
<dbReference type="InterPro" id="IPR029052">
    <property type="entry name" value="Metallo-depent_PP-like"/>
</dbReference>
<name>A0ABS8G888_9ALTE</name>
<keyword evidence="1" id="KW-0732">Signal</keyword>